<keyword evidence="1" id="KW-0472">Membrane</keyword>
<dbReference type="WBParaSite" id="Minc3s10841g44405">
    <property type="protein sequence ID" value="Minc3s10841g44405"/>
    <property type="gene ID" value="Minc3s10841g44405"/>
</dbReference>
<evidence type="ECO:0000313" key="3">
    <source>
        <dbReference type="WBParaSite" id="Minc3s02104g28307"/>
    </source>
</evidence>
<accession>A0A914NW91</accession>
<evidence type="ECO:0000313" key="4">
    <source>
        <dbReference type="WBParaSite" id="Minc3s10841g44405"/>
    </source>
</evidence>
<reference evidence="3 4" key="1">
    <citation type="submission" date="2022-11" db="UniProtKB">
        <authorList>
            <consortium name="WormBaseParasite"/>
        </authorList>
    </citation>
    <scope>IDENTIFICATION</scope>
</reference>
<evidence type="ECO:0000313" key="2">
    <source>
        <dbReference type="Proteomes" id="UP000887563"/>
    </source>
</evidence>
<feature type="transmembrane region" description="Helical" evidence="1">
    <location>
        <begin position="6"/>
        <end position="23"/>
    </location>
</feature>
<name>A0A914NW91_MELIC</name>
<dbReference type="AlphaFoldDB" id="A0A914NW91"/>
<proteinExistence type="predicted"/>
<keyword evidence="1" id="KW-0812">Transmembrane</keyword>
<evidence type="ECO:0000256" key="1">
    <source>
        <dbReference type="SAM" id="Phobius"/>
    </source>
</evidence>
<organism evidence="2 4">
    <name type="scientific">Meloidogyne incognita</name>
    <name type="common">Southern root-knot nematode worm</name>
    <name type="synonym">Oxyuris incognita</name>
    <dbReference type="NCBI Taxonomy" id="6306"/>
    <lineage>
        <taxon>Eukaryota</taxon>
        <taxon>Metazoa</taxon>
        <taxon>Ecdysozoa</taxon>
        <taxon>Nematoda</taxon>
        <taxon>Chromadorea</taxon>
        <taxon>Rhabditida</taxon>
        <taxon>Tylenchina</taxon>
        <taxon>Tylenchomorpha</taxon>
        <taxon>Tylenchoidea</taxon>
        <taxon>Meloidogynidae</taxon>
        <taxon>Meloidogyninae</taxon>
        <taxon>Meloidogyne</taxon>
        <taxon>Meloidogyne incognita group</taxon>
    </lineage>
</organism>
<protein>
    <submittedName>
        <fullName evidence="3 4">Uncharacterized protein</fullName>
    </submittedName>
</protein>
<dbReference type="WBParaSite" id="Minc3s02104g28307">
    <property type="protein sequence ID" value="Minc3s02104g28307"/>
    <property type="gene ID" value="Minc3s02104g28307"/>
</dbReference>
<keyword evidence="1" id="KW-1133">Transmembrane helix</keyword>
<sequence length="124" mass="14107">MFGEQVHSAAIVLYVLSVFSLVVEHTEKKKLFQIYKKECRNSHASVLDFNITGLRTFCVFDKKVVVSCFDSLGIISERDMTILQSVIEESNSDIVLLLTVDLSKQHKNEESRSKEHRQDGGSRT</sequence>
<keyword evidence="2" id="KW-1185">Reference proteome</keyword>
<dbReference type="Proteomes" id="UP000887563">
    <property type="component" value="Unplaced"/>
</dbReference>